<dbReference type="InterPro" id="IPR000792">
    <property type="entry name" value="Tscrpt_reg_LuxR_C"/>
</dbReference>
<accession>A0ABS7ZJ08</accession>
<sequence>MQRSGEASGRLLGRRRECAVVDDLLQAARDGQGASMVLRGEPGIGKSALIEFARASAQGFRVISVAGVEAETELAFGGLHQLCAPLLDRFAQLPAPQRAALEIAFGMSAGSPPDRFLVGLAVLSLLGDAAQDEPVICLVDDAQWLDEISAQTLAFVARRLVAERAVLLFAERVPAPRAYFERLPALQIVGLADHDARALLQTVAPGQLDIRVREQILAEARGNPLAILELPRDRTPLSAADPVGTGGQPLASRIETGFLHRIGNLAPATRQLLLVAAAEPVGDAALLQRAGERMGIDVDEAAREAENAGLVTRRGMVRFRHPLVRSAAYRGATPQERRRAHQALADAIDPAQDPDRRLWHLASAAPEPAESVATQMEQAASRSMERGGVAAAAAFLDRASRLTPDPAQRGKRALAAAQAKSQAGAYDEALELLDIASLSPLSAYDEARTDLVRGRLQFFSRSAAKGLPLLLSAAGRLERFDPKLAKETYRDAMYAALTAGKLAGGSIEQVASAVLNTTISSEPTRADLLLVGLSRVIADGYAAGLPQIQRALTSYRTAALPPDEALGWLPLVCRVAHNAWDFDTWSSLSGSLVELARGTGALSVLPSALLLRLSNRVFAGELAVADALVSEAANVGDVTGSNVLAHYAALVVDPWKGRESQALRTIQTVTDDFLLRGEGKVSTATGWAAAVLYNGLGRYDEAFDAARRGASYPTEMGLSSSAMVELVWAAAHLGRPGDVIAEARRVVEMAAASGTDWALGTAALVTAMVGNERDTDGRYREAIERLERGGTRMFVARAHLSYGEWLRRSGRRSEARRNLDLAHRMLSTFGAAAFAERARQELAAVGVQMPKPSQDASAGVVDLTQQEARIAQLAADGLTNPEIGAQLFLSAHTVEWHLRKVFSKLGISSRKDIGARFADLQA</sequence>
<comment type="caution">
    <text evidence="5">The sequence shown here is derived from an EMBL/GenBank/DDBJ whole genome shotgun (WGS) entry which is preliminary data.</text>
</comment>
<protein>
    <submittedName>
        <fullName evidence="5">AAA family ATPase</fullName>
    </submittedName>
</protein>
<keyword evidence="6" id="KW-1185">Reference proteome</keyword>
<reference evidence="5 6" key="1">
    <citation type="submission" date="2021-09" db="EMBL/GenBank/DDBJ databases">
        <title>Isoptericola luteus sp. nov., a novel bacterium isolated from Harbin, the capital city of Heilongjiang province.</title>
        <authorList>
            <person name="Li J."/>
        </authorList>
    </citation>
    <scope>NUCLEOTIDE SEQUENCE [LARGE SCALE GENOMIC DNA]</scope>
    <source>
        <strain evidence="5 6">NEAU-Y5</strain>
    </source>
</reference>
<dbReference type="InterPro" id="IPR036388">
    <property type="entry name" value="WH-like_DNA-bd_sf"/>
</dbReference>
<evidence type="ECO:0000256" key="3">
    <source>
        <dbReference type="SAM" id="MobiDB-lite"/>
    </source>
</evidence>
<dbReference type="SUPFAM" id="SSF48452">
    <property type="entry name" value="TPR-like"/>
    <property type="match status" value="1"/>
</dbReference>
<dbReference type="PRINTS" id="PR00038">
    <property type="entry name" value="HTHLUXR"/>
</dbReference>
<dbReference type="SUPFAM" id="SSF46894">
    <property type="entry name" value="C-terminal effector domain of the bipartite response regulators"/>
    <property type="match status" value="1"/>
</dbReference>
<evidence type="ECO:0000313" key="6">
    <source>
        <dbReference type="Proteomes" id="UP001319870"/>
    </source>
</evidence>
<dbReference type="Gene3D" id="1.10.10.10">
    <property type="entry name" value="Winged helix-like DNA-binding domain superfamily/Winged helix DNA-binding domain"/>
    <property type="match status" value="1"/>
</dbReference>
<keyword evidence="2" id="KW-0067">ATP-binding</keyword>
<dbReference type="InterPro" id="IPR016032">
    <property type="entry name" value="Sig_transdc_resp-reg_C-effctor"/>
</dbReference>
<dbReference type="CDD" id="cd06170">
    <property type="entry name" value="LuxR_C_like"/>
    <property type="match status" value="1"/>
</dbReference>
<dbReference type="Proteomes" id="UP001319870">
    <property type="component" value="Unassembled WGS sequence"/>
</dbReference>
<proteinExistence type="predicted"/>
<dbReference type="Pfam" id="PF13191">
    <property type="entry name" value="AAA_16"/>
    <property type="match status" value="1"/>
</dbReference>
<dbReference type="PANTHER" id="PTHR16305">
    <property type="entry name" value="TESTICULAR SOLUBLE ADENYLYL CYCLASE"/>
    <property type="match status" value="1"/>
</dbReference>
<feature type="domain" description="HTH luxR-type" evidence="4">
    <location>
        <begin position="856"/>
        <end position="921"/>
    </location>
</feature>
<name>A0ABS7ZJ08_9MICO</name>
<evidence type="ECO:0000313" key="5">
    <source>
        <dbReference type="EMBL" id="MCA5893604.1"/>
    </source>
</evidence>
<feature type="region of interest" description="Disordered" evidence="3">
    <location>
        <begin position="328"/>
        <end position="349"/>
    </location>
</feature>
<dbReference type="PANTHER" id="PTHR16305:SF35">
    <property type="entry name" value="TRANSCRIPTIONAL ACTIVATOR DOMAIN"/>
    <property type="match status" value="1"/>
</dbReference>
<evidence type="ECO:0000259" key="4">
    <source>
        <dbReference type="PROSITE" id="PS50043"/>
    </source>
</evidence>
<dbReference type="InterPro" id="IPR041664">
    <property type="entry name" value="AAA_16"/>
</dbReference>
<gene>
    <name evidence="5" type="ORF">LEP48_09600</name>
</gene>
<dbReference type="EMBL" id="JAIXCQ010000005">
    <property type="protein sequence ID" value="MCA5893604.1"/>
    <property type="molecule type" value="Genomic_DNA"/>
</dbReference>
<keyword evidence="1" id="KW-0547">Nucleotide-binding</keyword>
<dbReference type="SMART" id="SM00421">
    <property type="entry name" value="HTH_LUXR"/>
    <property type="match status" value="1"/>
</dbReference>
<dbReference type="PROSITE" id="PS50043">
    <property type="entry name" value="HTH_LUXR_2"/>
    <property type="match status" value="1"/>
</dbReference>
<dbReference type="InterPro" id="IPR027417">
    <property type="entry name" value="P-loop_NTPase"/>
</dbReference>
<dbReference type="SUPFAM" id="SSF52540">
    <property type="entry name" value="P-loop containing nucleoside triphosphate hydrolases"/>
    <property type="match status" value="1"/>
</dbReference>
<evidence type="ECO:0000256" key="2">
    <source>
        <dbReference type="ARBA" id="ARBA00022840"/>
    </source>
</evidence>
<organism evidence="5 6">
    <name type="scientific">Isoptericola luteus</name>
    <dbReference type="NCBI Taxonomy" id="2879484"/>
    <lineage>
        <taxon>Bacteria</taxon>
        <taxon>Bacillati</taxon>
        <taxon>Actinomycetota</taxon>
        <taxon>Actinomycetes</taxon>
        <taxon>Micrococcales</taxon>
        <taxon>Promicromonosporaceae</taxon>
        <taxon>Isoptericola</taxon>
    </lineage>
</organism>
<evidence type="ECO:0000256" key="1">
    <source>
        <dbReference type="ARBA" id="ARBA00022741"/>
    </source>
</evidence>
<dbReference type="InterPro" id="IPR011990">
    <property type="entry name" value="TPR-like_helical_dom_sf"/>
</dbReference>
<dbReference type="Gene3D" id="1.25.40.10">
    <property type="entry name" value="Tetratricopeptide repeat domain"/>
    <property type="match status" value="1"/>
</dbReference>
<dbReference type="Pfam" id="PF00196">
    <property type="entry name" value="GerE"/>
    <property type="match status" value="1"/>
</dbReference>
<dbReference type="RefSeq" id="WP_225565423.1">
    <property type="nucleotide sequence ID" value="NZ_JAIXCQ010000005.1"/>
</dbReference>